<name>A0A838AD72_9PSEU</name>
<reference evidence="1 2" key="1">
    <citation type="submission" date="2020-07" db="EMBL/GenBank/DDBJ databases">
        <title>Genome of Haloechinothrix sp.</title>
        <authorList>
            <person name="Tang S.-K."/>
            <person name="Yang L."/>
            <person name="Zhu W.-Y."/>
        </authorList>
    </citation>
    <scope>NUCLEOTIDE SEQUENCE [LARGE SCALE GENOMIC DNA]</scope>
    <source>
        <strain evidence="1 2">YIM 98757</strain>
    </source>
</reference>
<dbReference type="RefSeq" id="WP_180894055.1">
    <property type="nucleotide sequence ID" value="NZ_JACCKD010000006.1"/>
</dbReference>
<dbReference type="EMBL" id="JACCKD010000006">
    <property type="protein sequence ID" value="MBA0127229.1"/>
    <property type="molecule type" value="Genomic_DNA"/>
</dbReference>
<dbReference type="Proteomes" id="UP000582974">
    <property type="component" value="Unassembled WGS sequence"/>
</dbReference>
<comment type="caution">
    <text evidence="1">The sequence shown here is derived from an EMBL/GenBank/DDBJ whole genome shotgun (WGS) entry which is preliminary data.</text>
</comment>
<organism evidence="1 2">
    <name type="scientific">Haloechinothrix aidingensis</name>
    <dbReference type="NCBI Taxonomy" id="2752311"/>
    <lineage>
        <taxon>Bacteria</taxon>
        <taxon>Bacillati</taxon>
        <taxon>Actinomycetota</taxon>
        <taxon>Actinomycetes</taxon>
        <taxon>Pseudonocardiales</taxon>
        <taxon>Pseudonocardiaceae</taxon>
        <taxon>Haloechinothrix</taxon>
    </lineage>
</organism>
<accession>A0A838AD72</accession>
<proteinExistence type="predicted"/>
<sequence>MLVEHQPPAWCERACHLVEDRVAQHREQLVLVGEVVADHPRALDRPASAAMRVNEAFDSHSRAITRTVGSTICARRACIANDSLVCMNKT</sequence>
<dbReference type="AlphaFoldDB" id="A0A838AD72"/>
<keyword evidence="2" id="KW-1185">Reference proteome</keyword>
<protein>
    <submittedName>
        <fullName evidence="1">Uncharacterized protein</fullName>
    </submittedName>
</protein>
<evidence type="ECO:0000313" key="1">
    <source>
        <dbReference type="EMBL" id="MBA0127229.1"/>
    </source>
</evidence>
<gene>
    <name evidence="1" type="ORF">H0B56_16885</name>
</gene>
<evidence type="ECO:0000313" key="2">
    <source>
        <dbReference type="Proteomes" id="UP000582974"/>
    </source>
</evidence>